<dbReference type="PROSITE" id="PS00336">
    <property type="entry name" value="BETA_LACTAMASE_C"/>
    <property type="match status" value="1"/>
</dbReference>
<evidence type="ECO:0000256" key="5">
    <source>
        <dbReference type="ARBA" id="ARBA00023251"/>
    </source>
</evidence>
<dbReference type="STRING" id="551987.SAMN05192549_103262"/>
<comment type="similarity">
    <text evidence="2 6">Belongs to the class-C beta-lactamase family.</text>
</comment>
<dbReference type="PANTHER" id="PTHR46825">
    <property type="entry name" value="D-ALANYL-D-ALANINE-CARBOXYPEPTIDASE/ENDOPEPTIDASE AMPH"/>
    <property type="match status" value="1"/>
</dbReference>
<dbReference type="Gene3D" id="3.40.710.10">
    <property type="entry name" value="DD-peptidase/beta-lactamase superfamily"/>
    <property type="match status" value="1"/>
</dbReference>
<reference evidence="10" key="1">
    <citation type="submission" date="2016-11" db="EMBL/GenBank/DDBJ databases">
        <authorList>
            <person name="Varghese N."/>
            <person name="Submissions S."/>
        </authorList>
    </citation>
    <scope>NUCLEOTIDE SEQUENCE [LARGE SCALE GENOMIC DNA]</scope>
    <source>
        <strain evidence="10">Sac-22</strain>
    </source>
</reference>
<evidence type="ECO:0000259" key="8">
    <source>
        <dbReference type="Pfam" id="PF00144"/>
    </source>
</evidence>
<dbReference type="GO" id="GO:0008800">
    <property type="term" value="F:beta-lactamase activity"/>
    <property type="evidence" value="ECO:0007669"/>
    <property type="project" value="UniProtKB-UniRule"/>
</dbReference>
<dbReference type="Proteomes" id="UP000184339">
    <property type="component" value="Unassembled WGS sequence"/>
</dbReference>
<keyword evidence="5 6" id="KW-0046">Antibiotic resistance</keyword>
<evidence type="ECO:0000313" key="9">
    <source>
        <dbReference type="EMBL" id="SHM92833.1"/>
    </source>
</evidence>
<feature type="signal peptide" evidence="7">
    <location>
        <begin position="1"/>
        <end position="36"/>
    </location>
</feature>
<evidence type="ECO:0000256" key="2">
    <source>
        <dbReference type="ARBA" id="ARBA00007840"/>
    </source>
</evidence>
<dbReference type="InterPro" id="IPR058136">
    <property type="entry name" value="AmpC"/>
</dbReference>
<dbReference type="EMBL" id="FRCX01000003">
    <property type="protein sequence ID" value="SHM92833.1"/>
    <property type="molecule type" value="Genomic_DNA"/>
</dbReference>
<name>A0A1M7MPI3_9BURK</name>
<accession>A0A1M7MPI3</accession>
<dbReference type="InterPro" id="IPR001466">
    <property type="entry name" value="Beta-lactam-related"/>
</dbReference>
<protein>
    <recommendedName>
        <fullName evidence="3 6">Beta-lactamase</fullName>
        <ecNumber evidence="3 6">3.5.2.6</ecNumber>
    </recommendedName>
</protein>
<dbReference type="GO" id="GO:0017001">
    <property type="term" value="P:antibiotic catabolic process"/>
    <property type="evidence" value="ECO:0007669"/>
    <property type="project" value="InterPro"/>
</dbReference>
<dbReference type="GO" id="GO:0046677">
    <property type="term" value="P:response to antibiotic"/>
    <property type="evidence" value="ECO:0007669"/>
    <property type="project" value="UniProtKB-UniRule"/>
</dbReference>
<dbReference type="NCBIfam" id="NF033085">
    <property type="entry name" value="bla_class_C"/>
    <property type="match status" value="1"/>
</dbReference>
<dbReference type="InterPro" id="IPR001586">
    <property type="entry name" value="Beta-lactam_class-C_AS"/>
</dbReference>
<dbReference type="InterPro" id="IPR050491">
    <property type="entry name" value="AmpC-like"/>
</dbReference>
<feature type="domain" description="Beta-lactamase-related" evidence="8">
    <location>
        <begin position="43"/>
        <end position="392"/>
    </location>
</feature>
<evidence type="ECO:0000256" key="4">
    <source>
        <dbReference type="ARBA" id="ARBA00022801"/>
    </source>
</evidence>
<dbReference type="EC" id="3.5.2.6" evidence="3 6"/>
<sequence length="394" mass="42306">MCVWAFLTITKGITLSTLSRLALAIAACCSTPVAISADLQTVVDQLIKPIMKEYDVPGIAVAVTVNGKPAYFSYGVASKESSAPVDENTLFELGSVSKTFTATMASYALVQGKLSLDDHPSRYIPKLKGSALDKATVLHFGTYTAGGLPLQFPDDLADNEQGMLDYFGHFKPKAGPGVVRQYSNPSLGMFGNLAGLALKSDPAAVLEKQILPGLGMHSTYIRMPDSALAHYAWGYNQKNQPVRMGSELFSGYTYGVRSSTADMIRYVQANIDPSHLDATLSRAIKGTHVGYFQVGGMTQGLGWEQYAYPVALDTLQAGNSNTMSRLANPVKLLTPAKPASDSTWYNKTGATNGFGAYVAFVPAKKIGIVILANKNYPIEARVKAAYAIMQQLEN</sequence>
<evidence type="ECO:0000256" key="3">
    <source>
        <dbReference type="ARBA" id="ARBA00012865"/>
    </source>
</evidence>
<keyword evidence="4 6" id="KW-0378">Hydrolase</keyword>
<proteinExistence type="inferred from homology"/>
<dbReference type="AlphaFoldDB" id="A0A1M7MPI3"/>
<evidence type="ECO:0000256" key="1">
    <source>
        <dbReference type="ARBA" id="ARBA00001526"/>
    </source>
</evidence>
<dbReference type="PANTHER" id="PTHR46825:SF8">
    <property type="entry name" value="BETA-LACTAMASE-RELATED"/>
    <property type="match status" value="1"/>
</dbReference>
<dbReference type="InterPro" id="IPR012338">
    <property type="entry name" value="Beta-lactam/transpept-like"/>
</dbReference>
<dbReference type="OrthoDB" id="5377431at2"/>
<dbReference type="SUPFAM" id="SSF56601">
    <property type="entry name" value="beta-lactamase/transpeptidase-like"/>
    <property type="match status" value="1"/>
</dbReference>
<dbReference type="Pfam" id="PF00144">
    <property type="entry name" value="Beta-lactamase"/>
    <property type="match status" value="1"/>
</dbReference>
<keyword evidence="10" id="KW-1185">Reference proteome</keyword>
<dbReference type="RefSeq" id="WP_084560051.1">
    <property type="nucleotide sequence ID" value="NZ_FRCX01000003.1"/>
</dbReference>
<gene>
    <name evidence="9" type="ORF">SAMN05192549_103262</name>
</gene>
<evidence type="ECO:0000256" key="6">
    <source>
        <dbReference type="RuleBase" id="RU361140"/>
    </source>
</evidence>
<keyword evidence="7" id="KW-0732">Signal</keyword>
<evidence type="ECO:0000313" key="10">
    <source>
        <dbReference type="Proteomes" id="UP000184339"/>
    </source>
</evidence>
<feature type="chain" id="PRO_5012703521" description="Beta-lactamase" evidence="7">
    <location>
        <begin position="37"/>
        <end position="394"/>
    </location>
</feature>
<dbReference type="GO" id="GO:0030288">
    <property type="term" value="C:outer membrane-bounded periplasmic space"/>
    <property type="evidence" value="ECO:0007669"/>
    <property type="project" value="InterPro"/>
</dbReference>
<organism evidence="9 10">
    <name type="scientific">Duganella sacchari</name>
    <dbReference type="NCBI Taxonomy" id="551987"/>
    <lineage>
        <taxon>Bacteria</taxon>
        <taxon>Pseudomonadati</taxon>
        <taxon>Pseudomonadota</taxon>
        <taxon>Betaproteobacteria</taxon>
        <taxon>Burkholderiales</taxon>
        <taxon>Oxalobacteraceae</taxon>
        <taxon>Telluria group</taxon>
        <taxon>Duganella</taxon>
    </lineage>
</organism>
<evidence type="ECO:0000256" key="7">
    <source>
        <dbReference type="SAM" id="SignalP"/>
    </source>
</evidence>
<comment type="catalytic activity">
    <reaction evidence="1 6">
        <text>a beta-lactam + H2O = a substituted beta-amino acid</text>
        <dbReference type="Rhea" id="RHEA:20401"/>
        <dbReference type="ChEBI" id="CHEBI:15377"/>
        <dbReference type="ChEBI" id="CHEBI:35627"/>
        <dbReference type="ChEBI" id="CHEBI:140347"/>
        <dbReference type="EC" id="3.5.2.6"/>
    </reaction>
</comment>